<dbReference type="InterPro" id="IPR047589">
    <property type="entry name" value="DUF11_rpt"/>
</dbReference>
<dbReference type="Proteomes" id="UP001254832">
    <property type="component" value="Unassembled WGS sequence"/>
</dbReference>
<dbReference type="PANTHER" id="PTHR34819">
    <property type="entry name" value="LARGE CYSTEINE-RICH PERIPLASMIC PROTEIN OMCB"/>
    <property type="match status" value="1"/>
</dbReference>
<protein>
    <submittedName>
        <fullName evidence="2">Repeat protein (TIGR01451 family)</fullName>
    </submittedName>
</protein>
<dbReference type="InterPro" id="IPR051172">
    <property type="entry name" value="Chlamydia_OmcB"/>
</dbReference>
<dbReference type="InterPro" id="IPR001434">
    <property type="entry name" value="OmcB-like_DUF11"/>
</dbReference>
<dbReference type="EMBL" id="JAVDTR010000005">
    <property type="protein sequence ID" value="MDR6723770.1"/>
    <property type="molecule type" value="Genomic_DNA"/>
</dbReference>
<feature type="domain" description="DUF11" evidence="1">
    <location>
        <begin position="175"/>
        <end position="290"/>
    </location>
</feature>
<organism evidence="2 3">
    <name type="scientific">Paenibacillus amylolyticus</name>
    <dbReference type="NCBI Taxonomy" id="1451"/>
    <lineage>
        <taxon>Bacteria</taxon>
        <taxon>Bacillati</taxon>
        <taxon>Bacillota</taxon>
        <taxon>Bacilli</taxon>
        <taxon>Bacillales</taxon>
        <taxon>Paenibacillaceae</taxon>
        <taxon>Paenibacillus</taxon>
    </lineage>
</organism>
<dbReference type="PANTHER" id="PTHR34819:SF5">
    <property type="entry name" value="CONSERVED REPEAT DOMAIN PROTEIN"/>
    <property type="match status" value="1"/>
</dbReference>
<sequence length="564" mass="62249">MSSNSDSWSHWLQNQSLVRFNSGTAEQEQVAYSNTVVTPWVGPRLEVHKQCSSTVATLGQSLIYLIEIVNSGNRTATVYVTDQLSAETALLPNSVLRDGIPLPGSSPEQGLPPSEIAPGARLRFHFQVMIIRFPESLKLLNQALVRYEFVTSEGRAYRGEERSNTVEVSLVSPRLEIALQADRVQTFPGDIVTYNIIVRNPGFVTATDAQVMVVLPPGIQFIPGSVVVNDMFVPQMTPDSGILIGDVLPERSIQIQYRAQVIAVLDTEGITSQANLSYLSSGQRETVSSNAVTLEVIQPRISISKTVTPELATVEETVCYDITVANESRYAVDATMLDVLPKGVRFVEGSLGWNGVKRPGANPTQGFNLGTLTARSTMHIQFEAQLMGIDQVNPQQFEIVNQARLLYTFRLPDSRNVQRIVMSNDASIQLKVPIITVYVEVSPTLVEAGGEVVFHVRVTNIGTWPARVQLTDILPPGARWVGRAQGELQLNISEYSTPRNLHLGDLEPGKEKELSYVVQITSDGDITKQQGSLTANYSYEWRGQRRIGQSFSNEYTILVEETDE</sequence>
<name>A0AAP5LNK8_PAEAM</name>
<gene>
    <name evidence="2" type="ORF">J2W91_002232</name>
</gene>
<evidence type="ECO:0000313" key="2">
    <source>
        <dbReference type="EMBL" id="MDR6723770.1"/>
    </source>
</evidence>
<accession>A0AAP5LNK8</accession>
<proteinExistence type="predicted"/>
<feature type="domain" description="DUF11" evidence="1">
    <location>
        <begin position="437"/>
        <end position="529"/>
    </location>
</feature>
<comment type="caution">
    <text evidence="2">The sequence shown here is derived from an EMBL/GenBank/DDBJ whole genome shotgun (WGS) entry which is preliminary data.</text>
</comment>
<evidence type="ECO:0000259" key="1">
    <source>
        <dbReference type="Pfam" id="PF01345"/>
    </source>
</evidence>
<dbReference type="AlphaFoldDB" id="A0AAP5LNK8"/>
<dbReference type="RefSeq" id="WP_310139295.1">
    <property type="nucleotide sequence ID" value="NZ_JAVDTR010000005.1"/>
</dbReference>
<dbReference type="Pfam" id="PF01345">
    <property type="entry name" value="DUF11"/>
    <property type="match status" value="3"/>
</dbReference>
<evidence type="ECO:0000313" key="3">
    <source>
        <dbReference type="Proteomes" id="UP001254832"/>
    </source>
</evidence>
<reference evidence="2" key="1">
    <citation type="submission" date="2023-07" db="EMBL/GenBank/DDBJ databases">
        <title>Sorghum-associated microbial communities from plants grown in Nebraska, USA.</title>
        <authorList>
            <person name="Schachtman D."/>
        </authorList>
    </citation>
    <scope>NUCLEOTIDE SEQUENCE</scope>
    <source>
        <strain evidence="2">BE80</strain>
    </source>
</reference>
<feature type="domain" description="DUF11" evidence="1">
    <location>
        <begin position="301"/>
        <end position="404"/>
    </location>
</feature>
<dbReference type="NCBIfam" id="TIGR01451">
    <property type="entry name" value="B_ant_repeat"/>
    <property type="match status" value="4"/>
</dbReference>